<organism evidence="2 3">
    <name type="scientific">Denitromonas halophila</name>
    <dbReference type="NCBI Taxonomy" id="1629404"/>
    <lineage>
        <taxon>Bacteria</taxon>
        <taxon>Pseudomonadati</taxon>
        <taxon>Pseudomonadota</taxon>
        <taxon>Betaproteobacteria</taxon>
        <taxon>Rhodocyclales</taxon>
        <taxon>Zoogloeaceae</taxon>
        <taxon>Denitromonas</taxon>
    </lineage>
</organism>
<feature type="domain" description="SnoaL-like" evidence="1">
    <location>
        <begin position="138"/>
        <end position="235"/>
    </location>
</feature>
<dbReference type="InterPro" id="IPR032710">
    <property type="entry name" value="NTF2-like_dom_sf"/>
</dbReference>
<protein>
    <recommendedName>
        <fullName evidence="1">SnoaL-like domain-containing protein</fullName>
    </recommendedName>
</protein>
<gene>
    <name evidence="2" type="ORF">FHP91_04130</name>
</gene>
<dbReference type="InterPro" id="IPR037401">
    <property type="entry name" value="SnoaL-like"/>
</dbReference>
<comment type="caution">
    <text evidence="2">The sequence shown here is derived from an EMBL/GenBank/DDBJ whole genome shotgun (WGS) entry which is preliminary data.</text>
</comment>
<evidence type="ECO:0000313" key="3">
    <source>
        <dbReference type="Proteomes" id="UP000319502"/>
    </source>
</evidence>
<proteinExistence type="predicted"/>
<dbReference type="Gene3D" id="3.10.450.50">
    <property type="match status" value="2"/>
</dbReference>
<dbReference type="SUPFAM" id="SSF54427">
    <property type="entry name" value="NTF2-like"/>
    <property type="match status" value="2"/>
</dbReference>
<dbReference type="EMBL" id="VMNK01000003">
    <property type="protein sequence ID" value="TVO58857.1"/>
    <property type="molecule type" value="Genomic_DNA"/>
</dbReference>
<dbReference type="RefSeq" id="WP_144308376.1">
    <property type="nucleotide sequence ID" value="NZ_VMNK01000003.1"/>
</dbReference>
<keyword evidence="3" id="KW-1185">Reference proteome</keyword>
<reference evidence="2 3" key="1">
    <citation type="submission" date="2019-07" db="EMBL/GenBank/DDBJ databases">
        <title>The pathways for chlorine oxyanion respiration interact through the shared metabolite chlorate.</title>
        <authorList>
            <person name="Barnum T.P."/>
            <person name="Cheng Y."/>
            <person name="Hill K.A."/>
            <person name="Lucas L.N."/>
            <person name="Carlson H.K."/>
            <person name="Coates J.D."/>
        </authorList>
    </citation>
    <scope>NUCLEOTIDE SEQUENCE [LARGE SCALE GENOMIC DNA]</scope>
    <source>
        <strain evidence="2 3">SFB-3</strain>
    </source>
</reference>
<evidence type="ECO:0000313" key="2">
    <source>
        <dbReference type="EMBL" id="TVO58857.1"/>
    </source>
</evidence>
<name>A0A557R114_9RHOO</name>
<dbReference type="Pfam" id="PF12680">
    <property type="entry name" value="SnoaL_2"/>
    <property type="match status" value="1"/>
</dbReference>
<evidence type="ECO:0000259" key="1">
    <source>
        <dbReference type="Pfam" id="PF12680"/>
    </source>
</evidence>
<sequence>MTHQPVAQVRELLKSIETGDAAPVAYINPNQYIQHNLAVADGLAGFGVVLQQLPTGSARVNTVRAFQDGDYVFTHTDYNFFGPKIGFDIFRFEDGKIVEHWDNLQEKPTTANPSGHSMIDGATEIVDREKTASNKTLVRAFVEDVLVNGRMDTLGGYFAGDAYVQHNPQVPDGLSGLGGALKAMAEQGITMKYDHIHKVLGEGNFVLVVSEGSVGGKPTAFYDLFRVEKGVLAEHWDTIETIPARAEWKNDNGKF</sequence>
<dbReference type="Proteomes" id="UP000319502">
    <property type="component" value="Unassembled WGS sequence"/>
</dbReference>
<accession>A0A557R114</accession>
<dbReference type="AlphaFoldDB" id="A0A557R114"/>
<dbReference type="OrthoDB" id="129343at2"/>